<comment type="caution">
    <text evidence="9">The sequence shown here is derived from an EMBL/GenBank/DDBJ whole genome shotgun (WGS) entry which is preliminary data.</text>
</comment>
<dbReference type="EMBL" id="JBEXIP010000028">
    <property type="protein sequence ID" value="MET8436644.1"/>
    <property type="molecule type" value="Genomic_DNA"/>
</dbReference>
<accession>A0ABV2UFK6</accession>
<comment type="similarity">
    <text evidence="6 7">Belongs to the class I-like SAM-binding methyltransferase superfamily. C5-methyltransferase family.</text>
</comment>
<dbReference type="EC" id="2.1.1.37" evidence="1"/>
<evidence type="ECO:0000256" key="6">
    <source>
        <dbReference type="PROSITE-ProRule" id="PRU01016"/>
    </source>
</evidence>
<proteinExistence type="inferred from homology"/>
<feature type="region of interest" description="Disordered" evidence="8">
    <location>
        <begin position="332"/>
        <end position="364"/>
    </location>
</feature>
<evidence type="ECO:0000313" key="10">
    <source>
        <dbReference type="Proteomes" id="UP001550044"/>
    </source>
</evidence>
<gene>
    <name evidence="9" type="primary">dcm</name>
    <name evidence="9" type="ORF">ABZV61_28485</name>
</gene>
<dbReference type="InterPro" id="IPR029063">
    <property type="entry name" value="SAM-dependent_MTases_sf"/>
</dbReference>
<dbReference type="GO" id="GO:0032259">
    <property type="term" value="P:methylation"/>
    <property type="evidence" value="ECO:0007669"/>
    <property type="project" value="UniProtKB-KW"/>
</dbReference>
<feature type="compositionally biased region" description="Polar residues" evidence="8">
    <location>
        <begin position="332"/>
        <end position="352"/>
    </location>
</feature>
<keyword evidence="5" id="KW-0680">Restriction system</keyword>
<evidence type="ECO:0000256" key="2">
    <source>
        <dbReference type="ARBA" id="ARBA00022603"/>
    </source>
</evidence>
<evidence type="ECO:0000256" key="3">
    <source>
        <dbReference type="ARBA" id="ARBA00022679"/>
    </source>
</evidence>
<dbReference type="InterPro" id="IPR031303">
    <property type="entry name" value="C5_meth_CS"/>
</dbReference>
<dbReference type="PANTHER" id="PTHR10629">
    <property type="entry name" value="CYTOSINE-SPECIFIC METHYLTRANSFERASE"/>
    <property type="match status" value="1"/>
</dbReference>
<evidence type="ECO:0000256" key="5">
    <source>
        <dbReference type="ARBA" id="ARBA00022747"/>
    </source>
</evidence>
<evidence type="ECO:0000313" key="9">
    <source>
        <dbReference type="EMBL" id="MET8436644.1"/>
    </source>
</evidence>
<dbReference type="PRINTS" id="PR00105">
    <property type="entry name" value="C5METTRFRASE"/>
</dbReference>
<dbReference type="Pfam" id="PF00145">
    <property type="entry name" value="DNA_methylase"/>
    <property type="match status" value="1"/>
</dbReference>
<evidence type="ECO:0000256" key="4">
    <source>
        <dbReference type="ARBA" id="ARBA00022691"/>
    </source>
</evidence>
<evidence type="ECO:0000256" key="7">
    <source>
        <dbReference type="RuleBase" id="RU000416"/>
    </source>
</evidence>
<dbReference type="PROSITE" id="PS00095">
    <property type="entry name" value="C5_MTASE_2"/>
    <property type="match status" value="1"/>
</dbReference>
<evidence type="ECO:0000256" key="8">
    <source>
        <dbReference type="SAM" id="MobiDB-lite"/>
    </source>
</evidence>
<name>A0ABV2UFK6_9ACTN</name>
<dbReference type="NCBIfam" id="TIGR00675">
    <property type="entry name" value="dcm"/>
    <property type="match status" value="1"/>
</dbReference>
<dbReference type="GO" id="GO:0003886">
    <property type="term" value="F:DNA (cytosine-5-)-methyltransferase activity"/>
    <property type="evidence" value="ECO:0007669"/>
    <property type="project" value="UniProtKB-EC"/>
</dbReference>
<keyword evidence="3 6" id="KW-0808">Transferase</keyword>
<evidence type="ECO:0000256" key="1">
    <source>
        <dbReference type="ARBA" id="ARBA00011975"/>
    </source>
</evidence>
<dbReference type="Gene3D" id="3.90.120.10">
    <property type="entry name" value="DNA Methylase, subunit A, domain 2"/>
    <property type="match status" value="1"/>
</dbReference>
<organism evidence="9 10">
    <name type="scientific">Streptomyces sp. 900116325</name>
    <dbReference type="NCBI Taxonomy" id="3154295"/>
    <lineage>
        <taxon>Bacteria</taxon>
        <taxon>Bacillati</taxon>
        <taxon>Actinomycetota</taxon>
        <taxon>Actinomycetes</taxon>
        <taxon>Kitasatosporales</taxon>
        <taxon>Streptomycetaceae</taxon>
        <taxon>Streptomyces</taxon>
    </lineage>
</organism>
<keyword evidence="2 6" id="KW-0489">Methyltransferase</keyword>
<keyword evidence="4 6" id="KW-0949">S-adenosyl-L-methionine</keyword>
<dbReference type="InterPro" id="IPR001525">
    <property type="entry name" value="C5_MeTfrase"/>
</dbReference>
<dbReference type="SUPFAM" id="SSF53335">
    <property type="entry name" value="S-adenosyl-L-methionine-dependent methyltransferases"/>
    <property type="match status" value="1"/>
</dbReference>
<dbReference type="PROSITE" id="PS51679">
    <property type="entry name" value="SAM_MT_C5"/>
    <property type="match status" value="1"/>
</dbReference>
<dbReference type="PANTHER" id="PTHR10629:SF52">
    <property type="entry name" value="DNA (CYTOSINE-5)-METHYLTRANSFERASE 1"/>
    <property type="match status" value="1"/>
</dbReference>
<feature type="active site" evidence="6">
    <location>
        <position position="91"/>
    </location>
</feature>
<dbReference type="RefSeq" id="WP_356711542.1">
    <property type="nucleotide sequence ID" value="NZ_JBEXIP010000028.1"/>
</dbReference>
<keyword evidence="10" id="KW-1185">Reference proteome</keyword>
<dbReference type="Proteomes" id="UP001550044">
    <property type="component" value="Unassembled WGS sequence"/>
</dbReference>
<protein>
    <recommendedName>
        <fullName evidence="1">DNA (cytosine-5-)-methyltransferase</fullName>
        <ecNumber evidence="1">2.1.1.37</ecNumber>
    </recommendedName>
</protein>
<reference evidence="9 10" key="1">
    <citation type="submission" date="2024-06" db="EMBL/GenBank/DDBJ databases">
        <title>The Natural Products Discovery Center: Release of the First 8490 Sequenced Strains for Exploring Actinobacteria Biosynthetic Diversity.</title>
        <authorList>
            <person name="Kalkreuter E."/>
            <person name="Kautsar S.A."/>
            <person name="Yang D."/>
            <person name="Bader C.D."/>
            <person name="Teijaro C.N."/>
            <person name="Fluegel L."/>
            <person name="Davis C.M."/>
            <person name="Simpson J.R."/>
            <person name="Lauterbach L."/>
            <person name="Steele A.D."/>
            <person name="Gui C."/>
            <person name="Meng S."/>
            <person name="Li G."/>
            <person name="Viehrig K."/>
            <person name="Ye F."/>
            <person name="Su P."/>
            <person name="Kiefer A.F."/>
            <person name="Nichols A."/>
            <person name="Cepeda A.J."/>
            <person name="Yan W."/>
            <person name="Fan B."/>
            <person name="Jiang Y."/>
            <person name="Adhikari A."/>
            <person name="Zheng C.-J."/>
            <person name="Schuster L."/>
            <person name="Cowan T.M."/>
            <person name="Smanski M.J."/>
            <person name="Chevrette M.G."/>
            <person name="De Carvalho L.P.S."/>
            <person name="Shen B."/>
        </authorList>
    </citation>
    <scope>NUCLEOTIDE SEQUENCE [LARGE SCALE GENOMIC DNA]</scope>
    <source>
        <strain evidence="9 10">NPDC005137</strain>
    </source>
</reference>
<dbReference type="InterPro" id="IPR050390">
    <property type="entry name" value="C5-Methyltransferase"/>
</dbReference>
<dbReference type="Gene3D" id="3.40.50.150">
    <property type="entry name" value="Vaccinia Virus protein VP39"/>
    <property type="match status" value="1"/>
</dbReference>
<sequence>MNPPGDSRHPLPDLTCVEICTGAGGQALGLERAGFEHRALVELDDDAVRTLRTNRPRWNVLHTDVRSISATDLRPSGQEQEIALVAAGVPCPPFSLAGQQLGAADERDLFPAVLALAADLNPKAVLIENVKGILQAKFASYRAAVIQQLKDLGYATSWRLLRACDFGVPQLRPRAVLVAMRPPSFTQFIWPTPTACPNTAPSVGSVLYQSMASQGWELAREWADSAAVIAPTLCGGSRRHGGADLGPSRARQAWAELGINGSSVADTPPLPGTPLPVRLTVAQMALLQGFPPDWAITGRKTAAYRQVGNAFPPPVATAVGRSIATALIQTGSGTGPWSPQTGWLGTSASGSNRHGPLTSPGVMA</sequence>